<organism evidence="1 2">
    <name type="scientific">Coemansia aciculifera</name>
    <dbReference type="NCBI Taxonomy" id="417176"/>
    <lineage>
        <taxon>Eukaryota</taxon>
        <taxon>Fungi</taxon>
        <taxon>Fungi incertae sedis</taxon>
        <taxon>Zoopagomycota</taxon>
        <taxon>Kickxellomycotina</taxon>
        <taxon>Kickxellomycetes</taxon>
        <taxon>Kickxellales</taxon>
        <taxon>Kickxellaceae</taxon>
        <taxon>Coemansia</taxon>
    </lineage>
</organism>
<name>A0ACC1M0G2_9FUNG</name>
<evidence type="ECO:0000313" key="1">
    <source>
        <dbReference type="EMBL" id="KAJ2891588.1"/>
    </source>
</evidence>
<gene>
    <name evidence="1" type="ORF">IWW38_003555</name>
</gene>
<dbReference type="EMBL" id="JANBVB010000946">
    <property type="protein sequence ID" value="KAJ2891588.1"/>
    <property type="molecule type" value="Genomic_DNA"/>
</dbReference>
<comment type="caution">
    <text evidence="1">The sequence shown here is derived from an EMBL/GenBank/DDBJ whole genome shotgun (WGS) entry which is preliminary data.</text>
</comment>
<proteinExistence type="predicted"/>
<sequence>MQYLSVFQLLPSHAVKMIVDHLAGDSEGRTGGMISDTYEYRTRLFPLLSVCHNFRVLVHALLCDYFCISVDFEFHQTGNLLWTSQSLEPTYPGYPSHHLAKKLELCLDLWAIYTGRAFERISSSPYDGCSFPLVREIKFWFVTDNDEYGAYDTSDDDDDDDDGEFPGLSRYSNPQMRQTPYPPDTLVNIAAFIQRVKEMAPNIRTVVVDTEEEDYLLLGPLSEYAADLTQQLYDIAETKPTTITRRFAVLVEYLNLDPIRNLVHVDYHTNNPSSPILSLIRRNAQTLHHVDLDALAARLLTGFIRDPDGDRVEYPCLHTLKLAIRVMSKHPQNRVVGTAVLFPSLRHLTIANDYPFNDDVLFRGNAATLEFLDIELNLRVVAILRRHNVFTPTSHPKLQCVKTRHDFEEMRKDLVTSAEYLQSALTIAPDASVRAIAELAGIDEEELGAICSYANIQVLSLPNTHVTIWDVMTIIKSLPLLSHLTTWPPVLGSHPQGVVTANELPKYVRSTYTSIGWRFRCWHFRFDLGQPFNETATCLLLLALVCPSFDLLSNRDLRSPRFIKKMKKLIDKPGFQQDAPRLLRLLSN</sequence>
<keyword evidence="2" id="KW-1185">Reference proteome</keyword>
<accession>A0ACC1M0G2</accession>
<evidence type="ECO:0000313" key="2">
    <source>
        <dbReference type="Proteomes" id="UP001139981"/>
    </source>
</evidence>
<dbReference type="Proteomes" id="UP001139981">
    <property type="component" value="Unassembled WGS sequence"/>
</dbReference>
<reference evidence="1" key="1">
    <citation type="submission" date="2022-07" db="EMBL/GenBank/DDBJ databases">
        <title>Phylogenomic reconstructions and comparative analyses of Kickxellomycotina fungi.</title>
        <authorList>
            <person name="Reynolds N.K."/>
            <person name="Stajich J.E."/>
            <person name="Barry K."/>
            <person name="Grigoriev I.V."/>
            <person name="Crous P."/>
            <person name="Smith M.E."/>
        </authorList>
    </citation>
    <scope>NUCLEOTIDE SEQUENCE</scope>
    <source>
        <strain evidence="1">CBS 190363</strain>
    </source>
</reference>
<protein>
    <submittedName>
        <fullName evidence="1">Uncharacterized protein</fullName>
    </submittedName>
</protein>